<reference evidence="1 2" key="1">
    <citation type="journal article" date="2021" name="Commun. Biol.">
        <title>The genome of Shorea leprosula (Dipterocarpaceae) highlights the ecological relevance of drought in aseasonal tropical rainforests.</title>
        <authorList>
            <person name="Ng K.K.S."/>
            <person name="Kobayashi M.J."/>
            <person name="Fawcett J.A."/>
            <person name="Hatakeyama M."/>
            <person name="Paape T."/>
            <person name="Ng C.H."/>
            <person name="Ang C.C."/>
            <person name="Tnah L.H."/>
            <person name="Lee C.T."/>
            <person name="Nishiyama T."/>
            <person name="Sese J."/>
            <person name="O'Brien M.J."/>
            <person name="Copetti D."/>
            <person name="Mohd Noor M.I."/>
            <person name="Ong R.C."/>
            <person name="Putra M."/>
            <person name="Sireger I.Z."/>
            <person name="Indrioko S."/>
            <person name="Kosugi Y."/>
            <person name="Izuno A."/>
            <person name="Isagi Y."/>
            <person name="Lee S.L."/>
            <person name="Shimizu K.K."/>
        </authorList>
    </citation>
    <scope>NUCLEOTIDE SEQUENCE [LARGE SCALE GENOMIC DNA]</scope>
    <source>
        <strain evidence="1">214</strain>
    </source>
</reference>
<dbReference type="InterPro" id="IPR011992">
    <property type="entry name" value="EF-hand-dom_pair"/>
</dbReference>
<proteinExistence type="predicted"/>
<evidence type="ECO:0000313" key="2">
    <source>
        <dbReference type="Proteomes" id="UP001054252"/>
    </source>
</evidence>
<dbReference type="Gene3D" id="1.10.238.10">
    <property type="entry name" value="EF-hand"/>
    <property type="match status" value="1"/>
</dbReference>
<accession>A0AAV5MRA7</accession>
<dbReference type="EMBL" id="BPVZ01000601">
    <property type="protein sequence ID" value="GKV52082.1"/>
    <property type="molecule type" value="Genomic_DNA"/>
</dbReference>
<organism evidence="1 2">
    <name type="scientific">Rubroshorea leprosula</name>
    <dbReference type="NCBI Taxonomy" id="152421"/>
    <lineage>
        <taxon>Eukaryota</taxon>
        <taxon>Viridiplantae</taxon>
        <taxon>Streptophyta</taxon>
        <taxon>Embryophyta</taxon>
        <taxon>Tracheophyta</taxon>
        <taxon>Spermatophyta</taxon>
        <taxon>Magnoliopsida</taxon>
        <taxon>eudicotyledons</taxon>
        <taxon>Gunneridae</taxon>
        <taxon>Pentapetalae</taxon>
        <taxon>rosids</taxon>
        <taxon>malvids</taxon>
        <taxon>Malvales</taxon>
        <taxon>Dipterocarpaceae</taxon>
        <taxon>Rubroshorea</taxon>
    </lineage>
</organism>
<dbReference type="SUPFAM" id="SSF47473">
    <property type="entry name" value="EF-hand"/>
    <property type="match status" value="1"/>
</dbReference>
<dbReference type="AlphaFoldDB" id="A0AAV5MRA7"/>
<name>A0AAV5MRA7_9ROSI</name>
<gene>
    <name evidence="1" type="ORF">SLEP1_g58684</name>
</gene>
<sequence>MGNTQSPPVDPRFASASRAFTQKEIGDLRALFVSVAAQSQSDGRYISPSVFQAYFGLKGALGERLFDLVTQQRKDQKLTFEDLVIAKGTYEKGTKDEIEEFVYQLSDVAGDGALGRSDIESVLVTIFDDIFNVKSFEPGSSSQGDMVDIFLNSATFSRGDERCNDESMSFEDFRKWCTLIPSLRKFLGSLLIPPDSGRPGSQVPKLLHLESIDSGMLLLRKEYAWHIGGALSQQELEEWKLLYHSTLNGLSFNTFLGSIIFSFWTIFK</sequence>
<dbReference type="Proteomes" id="UP001054252">
    <property type="component" value="Unassembled WGS sequence"/>
</dbReference>
<protein>
    <submittedName>
        <fullName evidence="1">Uncharacterized protein</fullName>
    </submittedName>
</protein>
<evidence type="ECO:0000313" key="1">
    <source>
        <dbReference type="EMBL" id="GKV52082.1"/>
    </source>
</evidence>
<keyword evidence="2" id="KW-1185">Reference proteome</keyword>
<comment type="caution">
    <text evidence="1">The sequence shown here is derived from an EMBL/GenBank/DDBJ whole genome shotgun (WGS) entry which is preliminary data.</text>
</comment>